<dbReference type="AlphaFoldDB" id="A0AA41XJA7"/>
<sequence length="164" mass="18111">MSDADGEERDPGAVIQASLSTILRWSTRADNRRTLQDAGGAALTSTDAWLLEHIATSGPHRMSALAEWLSVDRSTMSTEVRRLEEAGLVERTADPSDGRAVLVTATPEGVEALKLHLQAAHEVYSTLVGKWNEHDRTELARLLERFVHEFSWVTDAISRHNAGR</sequence>
<protein>
    <submittedName>
        <fullName evidence="5">MarR family transcriptional regulator</fullName>
    </submittedName>
</protein>
<keyword evidence="1" id="KW-0805">Transcription regulation</keyword>
<dbReference type="InterPro" id="IPR000835">
    <property type="entry name" value="HTH_MarR-typ"/>
</dbReference>
<dbReference type="Gene3D" id="1.10.10.10">
    <property type="entry name" value="Winged helix-like DNA-binding domain superfamily/Winged helix DNA-binding domain"/>
    <property type="match status" value="1"/>
</dbReference>
<keyword evidence="3" id="KW-0804">Transcription</keyword>
<dbReference type="InterPro" id="IPR036388">
    <property type="entry name" value="WH-like_DNA-bd_sf"/>
</dbReference>
<organism evidence="5 6">
    <name type="scientific">Herbiconiux oxytropis</name>
    <dbReference type="NCBI Taxonomy" id="2970915"/>
    <lineage>
        <taxon>Bacteria</taxon>
        <taxon>Bacillati</taxon>
        <taxon>Actinomycetota</taxon>
        <taxon>Actinomycetes</taxon>
        <taxon>Micrococcales</taxon>
        <taxon>Microbacteriaceae</taxon>
        <taxon>Herbiconiux</taxon>
    </lineage>
</organism>
<proteinExistence type="predicted"/>
<evidence type="ECO:0000259" key="4">
    <source>
        <dbReference type="PROSITE" id="PS50995"/>
    </source>
</evidence>
<accession>A0AA41XJA7</accession>
<feature type="domain" description="HTH marR-type" evidence="4">
    <location>
        <begin position="16"/>
        <end position="148"/>
    </location>
</feature>
<evidence type="ECO:0000313" key="6">
    <source>
        <dbReference type="Proteomes" id="UP001165587"/>
    </source>
</evidence>
<keyword evidence="2" id="KW-0238">DNA-binding</keyword>
<evidence type="ECO:0000256" key="3">
    <source>
        <dbReference type="ARBA" id="ARBA00023163"/>
    </source>
</evidence>
<gene>
    <name evidence="5" type="ORF">N1028_14790</name>
</gene>
<dbReference type="InterPro" id="IPR036390">
    <property type="entry name" value="WH_DNA-bd_sf"/>
</dbReference>
<name>A0AA41XJA7_9MICO</name>
<dbReference type="PROSITE" id="PS01117">
    <property type="entry name" value="HTH_MARR_1"/>
    <property type="match status" value="1"/>
</dbReference>
<dbReference type="PRINTS" id="PR00598">
    <property type="entry name" value="HTHMARR"/>
</dbReference>
<dbReference type="PANTHER" id="PTHR42756:SF1">
    <property type="entry name" value="TRANSCRIPTIONAL REPRESSOR OF EMRAB OPERON"/>
    <property type="match status" value="1"/>
</dbReference>
<dbReference type="SMART" id="SM00347">
    <property type="entry name" value="HTH_MARR"/>
    <property type="match status" value="1"/>
</dbReference>
<comment type="caution">
    <text evidence="5">The sequence shown here is derived from an EMBL/GenBank/DDBJ whole genome shotgun (WGS) entry which is preliminary data.</text>
</comment>
<dbReference type="EMBL" id="JANLCK010000008">
    <property type="protein sequence ID" value="MCS5727165.1"/>
    <property type="molecule type" value="Genomic_DNA"/>
</dbReference>
<evidence type="ECO:0000256" key="2">
    <source>
        <dbReference type="ARBA" id="ARBA00023125"/>
    </source>
</evidence>
<dbReference type="Pfam" id="PF01047">
    <property type="entry name" value="MarR"/>
    <property type="match status" value="1"/>
</dbReference>
<evidence type="ECO:0000313" key="5">
    <source>
        <dbReference type="EMBL" id="MCS5727165.1"/>
    </source>
</evidence>
<dbReference type="InterPro" id="IPR023187">
    <property type="entry name" value="Tscrpt_reg_MarR-type_CS"/>
</dbReference>
<reference evidence="5" key="1">
    <citation type="submission" date="2022-08" db="EMBL/GenBank/DDBJ databases">
        <authorList>
            <person name="Deng Y."/>
            <person name="Han X.-F."/>
            <person name="Zhang Y.-Q."/>
        </authorList>
    </citation>
    <scope>NUCLEOTIDE SEQUENCE</scope>
    <source>
        <strain evidence="5">CPCC 203407</strain>
    </source>
</reference>
<dbReference type="SUPFAM" id="SSF46785">
    <property type="entry name" value="Winged helix' DNA-binding domain"/>
    <property type="match status" value="1"/>
</dbReference>
<dbReference type="PANTHER" id="PTHR42756">
    <property type="entry name" value="TRANSCRIPTIONAL REGULATOR, MARR"/>
    <property type="match status" value="1"/>
</dbReference>
<keyword evidence="6" id="KW-1185">Reference proteome</keyword>
<dbReference type="Proteomes" id="UP001165587">
    <property type="component" value="Unassembled WGS sequence"/>
</dbReference>
<dbReference type="GO" id="GO:0003677">
    <property type="term" value="F:DNA binding"/>
    <property type="evidence" value="ECO:0007669"/>
    <property type="project" value="UniProtKB-KW"/>
</dbReference>
<dbReference type="RefSeq" id="WP_259530135.1">
    <property type="nucleotide sequence ID" value="NZ_JANLCK010000008.1"/>
</dbReference>
<evidence type="ECO:0000256" key="1">
    <source>
        <dbReference type="ARBA" id="ARBA00023015"/>
    </source>
</evidence>
<dbReference type="GO" id="GO:0003700">
    <property type="term" value="F:DNA-binding transcription factor activity"/>
    <property type="evidence" value="ECO:0007669"/>
    <property type="project" value="InterPro"/>
</dbReference>
<dbReference type="PROSITE" id="PS50995">
    <property type="entry name" value="HTH_MARR_2"/>
    <property type="match status" value="1"/>
</dbReference>